<keyword evidence="8" id="KW-1185">Reference proteome</keyword>
<dbReference type="GO" id="GO:0016829">
    <property type="term" value="F:lyase activity"/>
    <property type="evidence" value="ECO:0007669"/>
    <property type="project" value="UniProtKB-KW"/>
</dbReference>
<comment type="caution">
    <text evidence="7">The sequence shown here is derived from an EMBL/GenBank/DDBJ whole genome shotgun (WGS) entry which is preliminary data.</text>
</comment>
<keyword evidence="1" id="KW-0949">S-adenosyl-L-methionine</keyword>
<dbReference type="InterPro" id="IPR058240">
    <property type="entry name" value="rSAM_sf"/>
</dbReference>
<dbReference type="PANTHER" id="PTHR43273:SF3">
    <property type="entry name" value="ANAEROBIC SULFATASE-MATURATING ENZYME HOMOLOG ASLB-RELATED"/>
    <property type="match status" value="1"/>
</dbReference>
<dbReference type="NCBIfam" id="NF033640">
    <property type="entry name" value="N_Twi_rSAM"/>
    <property type="match status" value="1"/>
</dbReference>
<feature type="domain" description="Radical SAM core" evidence="6">
    <location>
        <begin position="168"/>
        <end position="334"/>
    </location>
</feature>
<dbReference type="Pfam" id="PF04055">
    <property type="entry name" value="Radical_SAM"/>
    <property type="match status" value="1"/>
</dbReference>
<dbReference type="InterPro" id="IPR013785">
    <property type="entry name" value="Aldolase_TIM"/>
</dbReference>
<organism evidence="7 8">
    <name type="scientific">Catenuloplanes nepalensis</name>
    <dbReference type="NCBI Taxonomy" id="587533"/>
    <lineage>
        <taxon>Bacteria</taxon>
        <taxon>Bacillati</taxon>
        <taxon>Actinomycetota</taxon>
        <taxon>Actinomycetes</taxon>
        <taxon>Micromonosporales</taxon>
        <taxon>Micromonosporaceae</taxon>
        <taxon>Catenuloplanes</taxon>
    </lineage>
</organism>
<keyword evidence="7" id="KW-0670">Pyruvate</keyword>
<gene>
    <name evidence="7" type="ORF">J2S43_005338</name>
</gene>
<keyword evidence="7" id="KW-0456">Lyase</keyword>
<protein>
    <submittedName>
        <fullName evidence="7">Pyruvate-formate lyase-activating enzyme</fullName>
    </submittedName>
</protein>
<dbReference type="EMBL" id="JAUSRA010000001">
    <property type="protein sequence ID" value="MDP9796826.1"/>
    <property type="molecule type" value="Genomic_DNA"/>
</dbReference>
<dbReference type="RefSeq" id="WP_306833715.1">
    <property type="nucleotide sequence ID" value="NZ_JAUSRA010000001.1"/>
</dbReference>
<accession>A0ABT9MZF3</accession>
<comment type="similarity">
    <text evidence="5">Belongs to the radical SAM superfamily. Anaerobic sulfatase-maturating enzyme family.</text>
</comment>
<evidence type="ECO:0000313" key="8">
    <source>
        <dbReference type="Proteomes" id="UP001240984"/>
    </source>
</evidence>
<evidence type="ECO:0000259" key="6">
    <source>
        <dbReference type="Pfam" id="PF04055"/>
    </source>
</evidence>
<dbReference type="Gene3D" id="3.20.20.70">
    <property type="entry name" value="Aldolase class I"/>
    <property type="match status" value="1"/>
</dbReference>
<proteinExistence type="inferred from homology"/>
<dbReference type="InterPro" id="IPR033971">
    <property type="entry name" value="Avilamycin_epimerase"/>
</dbReference>
<evidence type="ECO:0000256" key="4">
    <source>
        <dbReference type="ARBA" id="ARBA00023014"/>
    </source>
</evidence>
<dbReference type="SFLD" id="SFLDG01117">
    <property type="entry name" value="AviX12-like"/>
    <property type="match status" value="1"/>
</dbReference>
<dbReference type="CDD" id="cd01335">
    <property type="entry name" value="Radical_SAM"/>
    <property type="match status" value="1"/>
</dbReference>
<dbReference type="PANTHER" id="PTHR43273">
    <property type="entry name" value="ANAEROBIC SULFATASE-MATURATING ENZYME HOMOLOG ASLB-RELATED"/>
    <property type="match status" value="1"/>
</dbReference>
<evidence type="ECO:0000256" key="2">
    <source>
        <dbReference type="ARBA" id="ARBA00022723"/>
    </source>
</evidence>
<dbReference type="Proteomes" id="UP001240984">
    <property type="component" value="Unassembled WGS sequence"/>
</dbReference>
<dbReference type="SFLD" id="SFLDF00421">
    <property type="entry name" value="avilamycin_epimerase"/>
    <property type="match status" value="1"/>
</dbReference>
<evidence type="ECO:0000256" key="3">
    <source>
        <dbReference type="ARBA" id="ARBA00023004"/>
    </source>
</evidence>
<dbReference type="InterPro" id="IPR023867">
    <property type="entry name" value="Sulphatase_maturase_rSAM"/>
</dbReference>
<keyword evidence="2" id="KW-0479">Metal-binding</keyword>
<evidence type="ECO:0000256" key="1">
    <source>
        <dbReference type="ARBA" id="ARBA00022691"/>
    </source>
</evidence>
<dbReference type="SUPFAM" id="SSF102114">
    <property type="entry name" value="Radical SAM enzymes"/>
    <property type="match status" value="1"/>
</dbReference>
<keyword evidence="3" id="KW-0408">Iron</keyword>
<evidence type="ECO:0000256" key="5">
    <source>
        <dbReference type="ARBA" id="ARBA00023601"/>
    </source>
</evidence>
<keyword evidence="4" id="KW-0411">Iron-sulfur</keyword>
<evidence type="ECO:0000313" key="7">
    <source>
        <dbReference type="EMBL" id="MDP9796826.1"/>
    </source>
</evidence>
<name>A0ABT9MZF3_9ACTN</name>
<dbReference type="SFLD" id="SFLDS00029">
    <property type="entry name" value="Radical_SAM"/>
    <property type="match status" value="1"/>
</dbReference>
<sequence>MVSPARDPMSDLAGRHGPPHRAAAETACVLPWIHLCASIDGVYGRCCVDDSMYHNALYDESEEPVFALNDDAIGCSPGSRYAKDNPDRVMGLEEAFNSPNMKRTRLAMLNGERVAACQYCYFREDHAAQSYRQNVNRRFAQEFDLEALAARTAADGTVEEFPFFLDIRFGNTCNLRCVMCTYPVSSSWGAKQRPKWSSAVIDPYRADEELWTTLRENAHLIRRLYFAGGEPFLQPGHFAMLELLVETGNAGNVDIAYNSNLTVSPERAMKLFPHFKSVGIGASCDGVGEVFEFIRAGGKWADFVANLRLLRSEVDVWLQVSPQRHNLWDLRNVLEFARAEGLEVDLANVVQWPADFSVTSLPADEKARATEELTDLIAWCAELGWDKPAVHLDALRSFMNSLDPISLVDEGAS</sequence>
<reference evidence="7 8" key="1">
    <citation type="submission" date="2023-07" db="EMBL/GenBank/DDBJ databases">
        <title>Sequencing the genomes of 1000 actinobacteria strains.</title>
        <authorList>
            <person name="Klenk H.-P."/>
        </authorList>
    </citation>
    <scope>NUCLEOTIDE SEQUENCE [LARGE SCALE GENOMIC DNA]</scope>
    <source>
        <strain evidence="7 8">DSM 44710</strain>
    </source>
</reference>
<dbReference type="InterPro" id="IPR007197">
    <property type="entry name" value="rSAM"/>
</dbReference>